<dbReference type="PANTHER" id="PTHR24198">
    <property type="entry name" value="ANKYRIN REPEAT AND PROTEIN KINASE DOMAIN-CONTAINING PROTEIN"/>
    <property type="match status" value="1"/>
</dbReference>
<evidence type="ECO:0000256" key="2">
    <source>
        <dbReference type="ARBA" id="ARBA00023043"/>
    </source>
</evidence>
<dbReference type="EMBL" id="HACG01026826">
    <property type="protein sequence ID" value="CEK73691.1"/>
    <property type="molecule type" value="Transcribed_RNA"/>
</dbReference>
<keyword evidence="1" id="KW-0677">Repeat</keyword>
<keyword evidence="2 3" id="KW-0040">ANK repeat</keyword>
<feature type="compositionally biased region" description="Basic and acidic residues" evidence="4">
    <location>
        <begin position="390"/>
        <end position="413"/>
    </location>
</feature>
<dbReference type="InterPro" id="IPR036770">
    <property type="entry name" value="Ankyrin_rpt-contain_sf"/>
</dbReference>
<dbReference type="AlphaFoldDB" id="A0A0B7A0N6"/>
<accession>A0A0B7A0N6</accession>
<reference evidence="5" key="1">
    <citation type="submission" date="2014-12" db="EMBL/GenBank/DDBJ databases">
        <title>Insight into the proteome of Arion vulgaris.</title>
        <authorList>
            <person name="Aradska J."/>
            <person name="Bulat T."/>
            <person name="Smidak R."/>
            <person name="Sarate P."/>
            <person name="Gangsoo J."/>
            <person name="Sialana F."/>
            <person name="Bilban M."/>
            <person name="Lubec G."/>
        </authorList>
    </citation>
    <scope>NUCLEOTIDE SEQUENCE</scope>
    <source>
        <tissue evidence="5">Skin</tissue>
    </source>
</reference>
<gene>
    <name evidence="5" type="primary">ORF87816</name>
</gene>
<feature type="non-terminal residue" evidence="5">
    <location>
        <position position="413"/>
    </location>
</feature>
<organism evidence="5">
    <name type="scientific">Arion vulgaris</name>
    <dbReference type="NCBI Taxonomy" id="1028688"/>
    <lineage>
        <taxon>Eukaryota</taxon>
        <taxon>Metazoa</taxon>
        <taxon>Spiralia</taxon>
        <taxon>Lophotrochozoa</taxon>
        <taxon>Mollusca</taxon>
        <taxon>Gastropoda</taxon>
        <taxon>Heterobranchia</taxon>
        <taxon>Euthyneura</taxon>
        <taxon>Panpulmonata</taxon>
        <taxon>Eupulmonata</taxon>
        <taxon>Stylommatophora</taxon>
        <taxon>Helicina</taxon>
        <taxon>Arionoidea</taxon>
        <taxon>Arionidae</taxon>
        <taxon>Arion</taxon>
    </lineage>
</organism>
<dbReference type="SUPFAM" id="SSF48403">
    <property type="entry name" value="Ankyrin repeat"/>
    <property type="match status" value="1"/>
</dbReference>
<dbReference type="PROSITE" id="PS50297">
    <property type="entry name" value="ANK_REP_REGION"/>
    <property type="match status" value="3"/>
</dbReference>
<dbReference type="InterPro" id="IPR002110">
    <property type="entry name" value="Ankyrin_rpt"/>
</dbReference>
<dbReference type="Pfam" id="PF12796">
    <property type="entry name" value="Ank_2"/>
    <property type="match status" value="1"/>
</dbReference>
<name>A0A0B7A0N6_9EUPU</name>
<feature type="repeat" description="ANK" evidence="3">
    <location>
        <begin position="70"/>
        <end position="102"/>
    </location>
</feature>
<sequence>MARILIEAIQNGQENLARDIIMKSGSFGGIDCQTSRRNGTALFFCSSRGYLELAKLLLDRGASVDSTDKNRATPLHGAVDNGHLEVVKLLICNGANINVQTYRGDTPLHLAAYRGFVEITQCLMEAGADPRVLNANSFTAENEARGRGHHGLCGYLRPGVHNVLHLADTVRFPVDSMVQLDPPSLASITSNQQPEVIHQKTTINQQVKKSQNSIEVDIQRNLSCPCEAHLNSPYSESESDKFNNLSAMSLDLPSTIPSKSFSISQRKRLGQRHSLVLAASPILLPSLEGSTDLLESKNLPSPVQGTVTPSASSSSNVICLNSLTGTSSNKHTSASQQFLFPLASNYNIDGFRRPSAGSGGSYFSDISFGTGSDTGSLPSTGSDGSGYLSDIRHEDVELNESSKLDDHWRQEQD</sequence>
<feature type="region of interest" description="Disordered" evidence="4">
    <location>
        <begin position="373"/>
        <end position="413"/>
    </location>
</feature>
<protein>
    <submittedName>
        <fullName evidence="5">Uncharacterized protein</fullName>
    </submittedName>
</protein>
<dbReference type="Gene3D" id="1.25.40.20">
    <property type="entry name" value="Ankyrin repeat-containing domain"/>
    <property type="match status" value="2"/>
</dbReference>
<evidence type="ECO:0000256" key="1">
    <source>
        <dbReference type="ARBA" id="ARBA00022737"/>
    </source>
</evidence>
<dbReference type="Pfam" id="PF00023">
    <property type="entry name" value="Ank"/>
    <property type="match status" value="1"/>
</dbReference>
<feature type="compositionally biased region" description="Polar residues" evidence="4">
    <location>
        <begin position="373"/>
        <end position="382"/>
    </location>
</feature>
<feature type="repeat" description="ANK" evidence="3">
    <location>
        <begin position="37"/>
        <end position="69"/>
    </location>
</feature>
<evidence type="ECO:0000313" key="5">
    <source>
        <dbReference type="EMBL" id="CEK73691.1"/>
    </source>
</evidence>
<evidence type="ECO:0000256" key="3">
    <source>
        <dbReference type="PROSITE-ProRule" id="PRU00023"/>
    </source>
</evidence>
<evidence type="ECO:0000256" key="4">
    <source>
        <dbReference type="SAM" id="MobiDB-lite"/>
    </source>
</evidence>
<dbReference type="PROSITE" id="PS50088">
    <property type="entry name" value="ANK_REPEAT"/>
    <property type="match status" value="3"/>
</dbReference>
<feature type="repeat" description="ANK" evidence="3">
    <location>
        <begin position="103"/>
        <end position="135"/>
    </location>
</feature>
<proteinExistence type="predicted"/>
<dbReference type="SMART" id="SM00248">
    <property type="entry name" value="ANK"/>
    <property type="match status" value="3"/>
</dbReference>
<dbReference type="PANTHER" id="PTHR24198:SF165">
    <property type="entry name" value="ANKYRIN REPEAT-CONTAINING PROTEIN-RELATED"/>
    <property type="match status" value="1"/>
</dbReference>